<comment type="subcellular location">
    <subcellularLocation>
        <location evidence="1">Cell membrane</location>
        <topology evidence="1">Multi-pass membrane protein</topology>
    </subcellularLocation>
</comment>
<protein>
    <submittedName>
        <fullName evidence="8 9">Type III secretion system protein</fullName>
    </submittedName>
</protein>
<dbReference type="PANTHER" id="PTHR34040">
    <property type="entry name" value="FLAGELLAR BIOSYNTHETIC PROTEIN FLIQ"/>
    <property type="match status" value="1"/>
</dbReference>
<evidence type="ECO:0000256" key="3">
    <source>
        <dbReference type="ARBA" id="ARBA00022475"/>
    </source>
</evidence>
<keyword evidence="6 7" id="KW-0472">Membrane</keyword>
<dbReference type="GeneID" id="61904309"/>
<dbReference type="InterPro" id="IPR006306">
    <property type="entry name" value="T3SS_HrpO"/>
</dbReference>
<keyword evidence="5 7" id="KW-1133">Transmembrane helix</keyword>
<dbReference type="NCBIfam" id="TIGR01403">
    <property type="entry name" value="fliQ_rel_III"/>
    <property type="match status" value="1"/>
</dbReference>
<name>A0A0T9T5V9_YERAE</name>
<proteinExistence type="inferred from homology"/>
<dbReference type="Pfam" id="PF01313">
    <property type="entry name" value="Bac_export_3"/>
    <property type="match status" value="1"/>
</dbReference>
<dbReference type="STRING" id="28152.CH54_2173"/>
<keyword evidence="4 7" id="KW-0812">Transmembrane</keyword>
<dbReference type="AlphaFoldDB" id="A0A0T9T5V9"/>
<dbReference type="EMBL" id="CQEM01000001">
    <property type="protein sequence ID" value="CNK61462.1"/>
    <property type="molecule type" value="Genomic_DNA"/>
</dbReference>
<dbReference type="NCBIfam" id="NF011877">
    <property type="entry name" value="PRK15350.1"/>
    <property type="match status" value="1"/>
</dbReference>
<reference evidence="8 11" key="1">
    <citation type="journal article" date="2015" name="Genome Announc.">
        <title>De Novo Genome Sequence of Yersinia aleksiciae Y159T.</title>
        <authorList>
            <person name="Sprague L.D."/>
            <person name="Neubauer H."/>
        </authorList>
    </citation>
    <scope>NUCLEOTIDE SEQUENCE [LARGE SCALE GENOMIC DNA]</scope>
    <source>
        <strain evidence="8 11">159</strain>
    </source>
</reference>
<organism evidence="9 10">
    <name type="scientific">Yersinia aleksiciae</name>
    <dbReference type="NCBI Taxonomy" id="263819"/>
    <lineage>
        <taxon>Bacteria</taxon>
        <taxon>Pseudomonadati</taxon>
        <taxon>Pseudomonadota</taxon>
        <taxon>Gammaproteobacteria</taxon>
        <taxon>Enterobacterales</taxon>
        <taxon>Yersiniaceae</taxon>
        <taxon>Yersinia</taxon>
    </lineage>
</organism>
<feature type="transmembrane region" description="Helical" evidence="7">
    <location>
        <begin position="51"/>
        <end position="69"/>
    </location>
</feature>
<dbReference type="InterPro" id="IPR002191">
    <property type="entry name" value="Bac_export_3"/>
</dbReference>
<dbReference type="PANTHER" id="PTHR34040:SF4">
    <property type="entry name" value="SECRETION SYSTEM APPARATUS PROTEIN SSAS"/>
    <property type="match status" value="1"/>
</dbReference>
<sequence length="89" mass="9840">MSNAIVVHLATQLLWIVLLLSMPVVVVASVVGLVVSLLQALTQIQDQTLQFLIKLLAVSATLLMTYHWTGATLLNYTQQTFLQITSMRT</sequence>
<reference evidence="10" key="2">
    <citation type="submission" date="2015-03" db="EMBL/GenBank/DDBJ databases">
        <authorList>
            <consortium name="Pathogen Informatics"/>
        </authorList>
    </citation>
    <scope>NUCLEOTIDE SEQUENCE [LARGE SCALE GENOMIC DNA]</scope>
    <source>
        <strain evidence="10">IP27925</strain>
    </source>
</reference>
<keyword evidence="3" id="KW-1003">Cell membrane</keyword>
<evidence type="ECO:0000313" key="10">
    <source>
        <dbReference type="Proteomes" id="UP000040088"/>
    </source>
</evidence>
<dbReference type="PRINTS" id="PR00952">
    <property type="entry name" value="TYPE3IMQPROT"/>
</dbReference>
<dbReference type="PIRSF" id="PIRSF004669">
    <property type="entry name" value="FliQ"/>
    <property type="match status" value="1"/>
</dbReference>
<evidence type="ECO:0000256" key="6">
    <source>
        <dbReference type="ARBA" id="ARBA00023136"/>
    </source>
</evidence>
<keyword evidence="11" id="KW-1185">Reference proteome</keyword>
<comment type="similarity">
    <text evidence="2">Belongs to the FliQ/MopD/SpaQ family.</text>
</comment>
<evidence type="ECO:0000313" key="11">
    <source>
        <dbReference type="Proteomes" id="UP000069914"/>
    </source>
</evidence>
<reference evidence="9" key="3">
    <citation type="submission" date="2015-03" db="EMBL/GenBank/DDBJ databases">
        <authorList>
            <person name="Murphy D."/>
        </authorList>
    </citation>
    <scope>NUCLEOTIDE SEQUENCE [LARGE SCALE GENOMIC DNA]</scope>
    <source>
        <strain evidence="9">IP27925</strain>
    </source>
</reference>
<dbReference type="EMBL" id="CP011975">
    <property type="protein sequence ID" value="AKP33991.1"/>
    <property type="molecule type" value="Genomic_DNA"/>
</dbReference>
<dbReference type="OrthoDB" id="9806440at2"/>
<evidence type="ECO:0000256" key="2">
    <source>
        <dbReference type="ARBA" id="ARBA00006156"/>
    </source>
</evidence>
<evidence type="ECO:0000256" key="5">
    <source>
        <dbReference type="ARBA" id="ARBA00022989"/>
    </source>
</evidence>
<dbReference type="RefSeq" id="WP_048618941.1">
    <property type="nucleotide sequence ID" value="NZ_CABHQD010000198.1"/>
</dbReference>
<evidence type="ECO:0000256" key="7">
    <source>
        <dbReference type="SAM" id="Phobius"/>
    </source>
</evidence>
<dbReference type="Proteomes" id="UP000040088">
    <property type="component" value="Unassembled WGS sequence"/>
</dbReference>
<dbReference type="GO" id="GO:0009306">
    <property type="term" value="P:protein secretion"/>
    <property type="evidence" value="ECO:0007669"/>
    <property type="project" value="InterPro"/>
</dbReference>
<accession>A0A0T9T5V9</accession>
<dbReference type="KEGG" id="yak:ACZ76_10785"/>
<evidence type="ECO:0000313" key="9">
    <source>
        <dbReference type="EMBL" id="CNK61462.1"/>
    </source>
</evidence>
<dbReference type="Proteomes" id="UP000069914">
    <property type="component" value="Chromosome"/>
</dbReference>
<gene>
    <name evidence="9" type="primary">fliQ_1</name>
    <name evidence="8" type="ORF">ACZ76_10785</name>
    <name evidence="9" type="ORF">ERS008460_00381</name>
</gene>
<evidence type="ECO:0000256" key="1">
    <source>
        <dbReference type="ARBA" id="ARBA00004651"/>
    </source>
</evidence>
<feature type="transmembrane region" description="Helical" evidence="7">
    <location>
        <begin position="12"/>
        <end position="39"/>
    </location>
</feature>
<evidence type="ECO:0000313" key="8">
    <source>
        <dbReference type="EMBL" id="AKP33991.1"/>
    </source>
</evidence>
<evidence type="ECO:0000256" key="4">
    <source>
        <dbReference type="ARBA" id="ARBA00022692"/>
    </source>
</evidence>
<dbReference type="GO" id="GO:0005886">
    <property type="term" value="C:plasma membrane"/>
    <property type="evidence" value="ECO:0007669"/>
    <property type="project" value="UniProtKB-SubCell"/>
</dbReference>